<evidence type="ECO:0000313" key="3">
    <source>
        <dbReference type="Proteomes" id="UP000677305"/>
    </source>
</evidence>
<dbReference type="KEGG" id="vgu:HYG85_03215"/>
<dbReference type="RefSeq" id="WP_212692257.1">
    <property type="nucleotide sequence ID" value="NZ_CP058561.1"/>
</dbReference>
<proteinExistence type="predicted"/>
<organism evidence="2 3">
    <name type="scientific">Vallitalea guaymasensis</name>
    <dbReference type="NCBI Taxonomy" id="1185412"/>
    <lineage>
        <taxon>Bacteria</taxon>
        <taxon>Bacillati</taxon>
        <taxon>Bacillota</taxon>
        <taxon>Clostridia</taxon>
        <taxon>Lachnospirales</taxon>
        <taxon>Vallitaleaceae</taxon>
        <taxon>Vallitalea</taxon>
    </lineage>
</organism>
<protein>
    <submittedName>
        <fullName evidence="2">Sugar phosphate isomerase/epimerase</fullName>
    </submittedName>
</protein>
<dbReference type="InterPro" id="IPR013022">
    <property type="entry name" value="Xyl_isomerase-like_TIM-brl"/>
</dbReference>
<dbReference type="Gene3D" id="3.20.20.150">
    <property type="entry name" value="Divalent-metal-dependent TIM barrel enzymes"/>
    <property type="match status" value="1"/>
</dbReference>
<dbReference type="Pfam" id="PF01261">
    <property type="entry name" value="AP_endonuc_2"/>
    <property type="match status" value="1"/>
</dbReference>
<keyword evidence="2" id="KW-0413">Isomerase</keyword>
<dbReference type="AlphaFoldDB" id="A0A8J8M7Y5"/>
<dbReference type="EMBL" id="CP058561">
    <property type="protein sequence ID" value="QUH27976.1"/>
    <property type="molecule type" value="Genomic_DNA"/>
</dbReference>
<dbReference type="Proteomes" id="UP000677305">
    <property type="component" value="Chromosome"/>
</dbReference>
<dbReference type="InterPro" id="IPR050312">
    <property type="entry name" value="IolE/XylAMocC-like"/>
</dbReference>
<accession>A0A8J8M7Y5</accession>
<keyword evidence="3" id="KW-1185">Reference proteome</keyword>
<evidence type="ECO:0000259" key="1">
    <source>
        <dbReference type="Pfam" id="PF01261"/>
    </source>
</evidence>
<dbReference type="PANTHER" id="PTHR12110:SF41">
    <property type="entry name" value="INOSOSE DEHYDRATASE"/>
    <property type="match status" value="1"/>
</dbReference>
<gene>
    <name evidence="2" type="ORF">HYG85_03215</name>
</gene>
<dbReference type="GO" id="GO:0016853">
    <property type="term" value="F:isomerase activity"/>
    <property type="evidence" value="ECO:0007669"/>
    <property type="project" value="UniProtKB-KW"/>
</dbReference>
<dbReference type="SUPFAM" id="SSF51658">
    <property type="entry name" value="Xylose isomerase-like"/>
    <property type="match status" value="1"/>
</dbReference>
<name>A0A8J8M7Y5_9FIRM</name>
<evidence type="ECO:0000313" key="2">
    <source>
        <dbReference type="EMBL" id="QUH27976.1"/>
    </source>
</evidence>
<sequence length="251" mass="28977">MKLGCHAVLFKERIKEDTENIIKLLSSTGFKGSEIGSRFFGTDDKEYLLNILDRYNYQITGMHIGSPLEEWDINCEETTNKILKVAEFVKDMPNKNVIMSTKRFSGTQEQLIKAAKNINNAAIKCQEMGVKLNLHNHIWEFENDGYIFNTLVEYAPNLNLGLDLGWVYASGFDPIEVVENHADRISYVHLRDINENNEFVDLGEGIIDFNKLLKVLRNTLGEDGWAVVEYEHGEQDINRYIRAYNFLEKQM</sequence>
<dbReference type="InterPro" id="IPR036237">
    <property type="entry name" value="Xyl_isomerase-like_sf"/>
</dbReference>
<reference evidence="2 3" key="1">
    <citation type="submission" date="2020-07" db="EMBL/GenBank/DDBJ databases">
        <title>Vallitalea guaymasensis genome.</title>
        <authorList>
            <person name="Postec A."/>
        </authorList>
    </citation>
    <scope>NUCLEOTIDE SEQUENCE [LARGE SCALE GENOMIC DNA]</scope>
    <source>
        <strain evidence="2 3">Ra1766G1</strain>
    </source>
</reference>
<dbReference type="PANTHER" id="PTHR12110">
    <property type="entry name" value="HYDROXYPYRUVATE ISOMERASE"/>
    <property type="match status" value="1"/>
</dbReference>
<feature type="domain" description="Xylose isomerase-like TIM barrel" evidence="1">
    <location>
        <begin position="23"/>
        <end position="247"/>
    </location>
</feature>